<organism evidence="1 2">
    <name type="scientific">Fulvitalea axinellae</name>
    <dbReference type="NCBI Taxonomy" id="1182444"/>
    <lineage>
        <taxon>Bacteria</taxon>
        <taxon>Pseudomonadati</taxon>
        <taxon>Bacteroidota</taxon>
        <taxon>Cytophagia</taxon>
        <taxon>Cytophagales</taxon>
        <taxon>Persicobacteraceae</taxon>
        <taxon>Fulvitalea</taxon>
    </lineage>
</organism>
<protein>
    <submittedName>
        <fullName evidence="1">Uncharacterized protein</fullName>
    </submittedName>
</protein>
<evidence type="ECO:0000313" key="2">
    <source>
        <dbReference type="Proteomes" id="UP001348817"/>
    </source>
</evidence>
<dbReference type="EMBL" id="AP025314">
    <property type="protein sequence ID" value="BDD10173.1"/>
    <property type="molecule type" value="Genomic_DNA"/>
</dbReference>
<proteinExistence type="predicted"/>
<dbReference type="AlphaFoldDB" id="A0AAU9CQ31"/>
<gene>
    <name evidence="1" type="ORF">FUAX_26050</name>
</gene>
<evidence type="ECO:0000313" key="1">
    <source>
        <dbReference type="EMBL" id="BDD10173.1"/>
    </source>
</evidence>
<accession>A0AAU9CQ31</accession>
<sequence>MAEFVVRSEDLIPPSDYPAIADSLPKCQTYLDGESSFLVKTQHRAFGKMIREESLGKKVGDLLFDKKVLAQEINILTSTAEQETDPYLKRKVLSDLKLTEAKLELIELELESKKSVSAKDVFHANADATILDVKYRAYRQAIIDYLNNYVVPGNIGEGSVTFEGVEYVAELATQN</sequence>
<name>A0AAU9CQ31_9BACT</name>
<keyword evidence="2" id="KW-1185">Reference proteome</keyword>
<dbReference type="Proteomes" id="UP001348817">
    <property type="component" value="Chromosome"/>
</dbReference>
<dbReference type="RefSeq" id="WP_338391745.1">
    <property type="nucleotide sequence ID" value="NZ_AP025314.1"/>
</dbReference>
<reference evidence="1 2" key="1">
    <citation type="submission" date="2021-12" db="EMBL/GenBank/DDBJ databases">
        <title>Genome sequencing of bacteria with rrn-lacking chromosome and rrn-plasmid.</title>
        <authorList>
            <person name="Anda M."/>
            <person name="Iwasaki W."/>
        </authorList>
    </citation>
    <scope>NUCLEOTIDE SEQUENCE [LARGE SCALE GENOMIC DNA]</scope>
    <source>
        <strain evidence="1 2">DSM 100852</strain>
    </source>
</reference>
<dbReference type="KEGG" id="fax:FUAX_26050"/>